<dbReference type="PANTHER" id="PTHR45348">
    <property type="entry name" value="HYPOTHETICAL OXIDOREDUCTASE (EUROFUNG)"/>
    <property type="match status" value="1"/>
</dbReference>
<keyword evidence="2" id="KW-0560">Oxidoreductase</keyword>
<evidence type="ECO:0000259" key="3">
    <source>
        <dbReference type="SMART" id="SM00829"/>
    </source>
</evidence>
<dbReference type="Pfam" id="PF08240">
    <property type="entry name" value="ADH_N"/>
    <property type="match status" value="1"/>
</dbReference>
<evidence type="ECO:0000256" key="2">
    <source>
        <dbReference type="ARBA" id="ARBA00023002"/>
    </source>
</evidence>
<evidence type="ECO:0000256" key="1">
    <source>
        <dbReference type="ARBA" id="ARBA00008072"/>
    </source>
</evidence>
<dbReference type="Pfam" id="PF00107">
    <property type="entry name" value="ADH_zinc_N"/>
    <property type="match status" value="1"/>
</dbReference>
<evidence type="ECO:0000313" key="5">
    <source>
        <dbReference type="Proteomes" id="UP000256645"/>
    </source>
</evidence>
<dbReference type="OrthoDB" id="48317at2759"/>
<dbReference type="InterPro" id="IPR013149">
    <property type="entry name" value="ADH-like_C"/>
</dbReference>
<protein>
    <recommendedName>
        <fullName evidence="3">Enoyl reductase (ER) domain-containing protein</fullName>
    </recommendedName>
</protein>
<feature type="domain" description="Enoyl reductase (ER)" evidence="3">
    <location>
        <begin position="9"/>
        <end position="346"/>
    </location>
</feature>
<dbReference type="InterPro" id="IPR020843">
    <property type="entry name" value="ER"/>
</dbReference>
<comment type="caution">
    <text evidence="4">The sequence shown here is derived from an EMBL/GenBank/DDBJ whole genome shotgun (WGS) entry which is preliminary data.</text>
</comment>
<gene>
    <name evidence="4" type="ORF">BP6252_06784</name>
</gene>
<dbReference type="EMBL" id="PDLM01000007">
    <property type="protein sequence ID" value="RDW72877.1"/>
    <property type="molecule type" value="Genomic_DNA"/>
</dbReference>
<dbReference type="InterPro" id="IPR036291">
    <property type="entry name" value="NAD(P)-bd_dom_sf"/>
</dbReference>
<dbReference type="Gene3D" id="3.40.50.720">
    <property type="entry name" value="NAD(P)-binding Rossmann-like Domain"/>
    <property type="match status" value="1"/>
</dbReference>
<dbReference type="Gene3D" id="3.90.180.10">
    <property type="entry name" value="Medium-chain alcohol dehydrogenases, catalytic domain"/>
    <property type="match status" value="1"/>
</dbReference>
<dbReference type="InterPro" id="IPR013154">
    <property type="entry name" value="ADH-like_N"/>
</dbReference>
<dbReference type="AlphaFoldDB" id="A0A3D8RFQ7"/>
<organism evidence="4 5">
    <name type="scientific">Coleophoma cylindrospora</name>
    <dbReference type="NCBI Taxonomy" id="1849047"/>
    <lineage>
        <taxon>Eukaryota</taxon>
        <taxon>Fungi</taxon>
        <taxon>Dikarya</taxon>
        <taxon>Ascomycota</taxon>
        <taxon>Pezizomycotina</taxon>
        <taxon>Leotiomycetes</taxon>
        <taxon>Helotiales</taxon>
        <taxon>Dermateaceae</taxon>
        <taxon>Coleophoma</taxon>
    </lineage>
</organism>
<dbReference type="CDD" id="cd08249">
    <property type="entry name" value="enoyl_reductase_like"/>
    <property type="match status" value="1"/>
</dbReference>
<dbReference type="GO" id="GO:0016651">
    <property type="term" value="F:oxidoreductase activity, acting on NAD(P)H"/>
    <property type="evidence" value="ECO:0007669"/>
    <property type="project" value="InterPro"/>
</dbReference>
<evidence type="ECO:0000313" key="4">
    <source>
        <dbReference type="EMBL" id="RDW72877.1"/>
    </source>
</evidence>
<sequence>MKAINILEGRQAGIVEIPKPKLRDDYILVKINAVGLNSTDVKHIDWENGGDIGSKPGCDYCGIVEEIGPKVTKPFRIGDRITGFVHGSNRTNKEDGAFSEWAVVKGDIQIKVPDRISNEEAATLGAAISTVGQGLYKSLRLPRPNNPANSPFPVLIYGGSTTVGIYGIQFAKLSGLTVITTASPHNFDFLRSLGADAVFDYRSPTCVEDIKKLAPNLEYAWDTIGDAESCELCAKALDSEWGDYGALQPVAAEVLHAANPNARGPFFTTAFIVCGETYEKYNHVWERSKDEFEFAKMFWDLTCELLAEERLKPTRISVNKHGSGLEGVLAGLEDIRANKVSGQKLIYTL</sequence>
<dbReference type="SUPFAM" id="SSF51735">
    <property type="entry name" value="NAD(P)-binding Rossmann-fold domains"/>
    <property type="match status" value="1"/>
</dbReference>
<dbReference type="Proteomes" id="UP000256645">
    <property type="component" value="Unassembled WGS sequence"/>
</dbReference>
<dbReference type="PANTHER" id="PTHR45348:SF2">
    <property type="entry name" value="ZINC-TYPE ALCOHOL DEHYDROGENASE-LIKE PROTEIN C2E1P3.01"/>
    <property type="match status" value="1"/>
</dbReference>
<accession>A0A3D8RFQ7</accession>
<comment type="similarity">
    <text evidence="1">Belongs to the zinc-containing alcohol dehydrogenase family.</text>
</comment>
<dbReference type="SMART" id="SM00829">
    <property type="entry name" value="PKS_ER"/>
    <property type="match status" value="1"/>
</dbReference>
<name>A0A3D8RFQ7_9HELO</name>
<dbReference type="SUPFAM" id="SSF50129">
    <property type="entry name" value="GroES-like"/>
    <property type="match status" value="1"/>
</dbReference>
<dbReference type="STRING" id="1849047.A0A3D8RFQ7"/>
<proteinExistence type="inferred from homology"/>
<dbReference type="InterPro" id="IPR047122">
    <property type="entry name" value="Trans-enoyl_RdTase-like"/>
</dbReference>
<reference evidence="4 5" key="1">
    <citation type="journal article" date="2018" name="IMA Fungus">
        <title>IMA Genome-F 9: Draft genome sequence of Annulohypoxylon stygium, Aspergillus mulundensis, Berkeleyomyces basicola (syn. Thielaviopsis basicola), Ceratocystis smalleyi, two Cercospora beticola strains, Coleophoma cylindrospora, Fusarium fracticaudum, Phialophora cf. hyalina, and Morchella septimelata.</title>
        <authorList>
            <person name="Wingfield B.D."/>
            <person name="Bills G.F."/>
            <person name="Dong Y."/>
            <person name="Huang W."/>
            <person name="Nel W.J."/>
            <person name="Swalarsk-Parry B.S."/>
            <person name="Vaghefi N."/>
            <person name="Wilken P.M."/>
            <person name="An Z."/>
            <person name="de Beer Z.W."/>
            <person name="De Vos L."/>
            <person name="Chen L."/>
            <person name="Duong T.A."/>
            <person name="Gao Y."/>
            <person name="Hammerbacher A."/>
            <person name="Kikkert J.R."/>
            <person name="Li Y."/>
            <person name="Li H."/>
            <person name="Li K."/>
            <person name="Li Q."/>
            <person name="Liu X."/>
            <person name="Ma X."/>
            <person name="Naidoo K."/>
            <person name="Pethybridge S.J."/>
            <person name="Sun J."/>
            <person name="Steenkamp E.T."/>
            <person name="van der Nest M.A."/>
            <person name="van Wyk S."/>
            <person name="Wingfield M.J."/>
            <person name="Xiong C."/>
            <person name="Yue Q."/>
            <person name="Zhang X."/>
        </authorList>
    </citation>
    <scope>NUCLEOTIDE SEQUENCE [LARGE SCALE GENOMIC DNA]</scope>
    <source>
        <strain evidence="4 5">BP6252</strain>
    </source>
</reference>
<keyword evidence="5" id="KW-1185">Reference proteome</keyword>
<dbReference type="InterPro" id="IPR011032">
    <property type="entry name" value="GroES-like_sf"/>
</dbReference>